<dbReference type="InterPro" id="IPR010412">
    <property type="entry name" value="DUF1007"/>
</dbReference>
<dbReference type="AlphaFoldDB" id="A0A2Z6B399"/>
<protein>
    <submittedName>
        <fullName evidence="1">ABC-type uncharacterized transport system periplasmic component-like protein</fullName>
    </submittedName>
</protein>
<sequence length="210" mass="23821">MSIFEGPARNSGWGLFIFLWALAVVLWSPLPAQAHPHVFVDNSVTFVFEGSDLAGVRVHWVFDDMFGTMIREDHDQDRDGAFSEAEIKTVKIGAFDNLKNFDYFTFLEVDGEQFRVQQIQDFRAGFFDGKLFYDFFVPCRVSGVEGQHTVLLSVHDPEYYADVYTPEDAVLELENTAGVKAQASVVINSERTYSSFQVWTSEITLTFGAR</sequence>
<gene>
    <name evidence="1" type="ORF">DFE_3192</name>
</gene>
<evidence type="ECO:0000313" key="2">
    <source>
        <dbReference type="Proteomes" id="UP000269883"/>
    </source>
</evidence>
<dbReference type="RefSeq" id="WP_126380915.1">
    <property type="nucleotide sequence ID" value="NZ_AP017378.1"/>
</dbReference>
<dbReference type="OrthoDB" id="1679673at2"/>
<organism evidence="1 2">
    <name type="scientific">Desulfovibrio ferrophilus</name>
    <dbReference type="NCBI Taxonomy" id="241368"/>
    <lineage>
        <taxon>Bacteria</taxon>
        <taxon>Pseudomonadati</taxon>
        <taxon>Thermodesulfobacteriota</taxon>
        <taxon>Desulfovibrionia</taxon>
        <taxon>Desulfovibrionales</taxon>
        <taxon>Desulfovibrionaceae</taxon>
        <taxon>Desulfovibrio</taxon>
    </lineage>
</organism>
<dbReference type="Proteomes" id="UP000269883">
    <property type="component" value="Chromosome"/>
</dbReference>
<proteinExistence type="predicted"/>
<dbReference type="EMBL" id="AP017378">
    <property type="protein sequence ID" value="BBD09918.1"/>
    <property type="molecule type" value="Genomic_DNA"/>
</dbReference>
<dbReference type="Pfam" id="PF06226">
    <property type="entry name" value="DUF1007"/>
    <property type="match status" value="1"/>
</dbReference>
<dbReference type="KEGG" id="dfl:DFE_3192"/>
<name>A0A2Z6B399_9BACT</name>
<evidence type="ECO:0000313" key="1">
    <source>
        <dbReference type="EMBL" id="BBD09918.1"/>
    </source>
</evidence>
<keyword evidence="2" id="KW-1185">Reference proteome</keyword>
<accession>A0A2Z6B399</accession>
<reference evidence="1 2" key="1">
    <citation type="journal article" date="2018" name="Sci. Adv.">
        <title>Multi-heme cytochromes provide a pathway for survival in energy-limited environments.</title>
        <authorList>
            <person name="Deng X."/>
            <person name="Dohmae N."/>
            <person name="Nealson K.H."/>
            <person name="Hashimoto K."/>
            <person name="Okamoto A."/>
        </authorList>
    </citation>
    <scope>NUCLEOTIDE SEQUENCE [LARGE SCALE GENOMIC DNA]</scope>
    <source>
        <strain evidence="1 2">IS5</strain>
    </source>
</reference>